<reference evidence="2" key="1">
    <citation type="journal article" date="2023" name="GigaByte">
        <title>Genome assembly of the bearded iris, Iris pallida Lam.</title>
        <authorList>
            <person name="Bruccoleri R.E."/>
            <person name="Oakeley E.J."/>
            <person name="Faust A.M.E."/>
            <person name="Altorfer M."/>
            <person name="Dessus-Babus S."/>
            <person name="Burckhardt D."/>
            <person name="Oertli M."/>
            <person name="Naumann U."/>
            <person name="Petersen F."/>
            <person name="Wong J."/>
        </authorList>
    </citation>
    <scope>NUCLEOTIDE SEQUENCE</scope>
    <source>
        <strain evidence="2">GSM-AAB239-AS_SAM_17_03QT</strain>
    </source>
</reference>
<evidence type="ECO:0000313" key="3">
    <source>
        <dbReference type="Proteomes" id="UP001140949"/>
    </source>
</evidence>
<protein>
    <submittedName>
        <fullName evidence="2">Pollen-specific leucine-rich repeat extensin-like protein 3</fullName>
    </submittedName>
</protein>
<gene>
    <name evidence="2" type="ORF">M6B38_295285</name>
</gene>
<organism evidence="2 3">
    <name type="scientific">Iris pallida</name>
    <name type="common">Sweet iris</name>
    <dbReference type="NCBI Taxonomy" id="29817"/>
    <lineage>
        <taxon>Eukaryota</taxon>
        <taxon>Viridiplantae</taxon>
        <taxon>Streptophyta</taxon>
        <taxon>Embryophyta</taxon>
        <taxon>Tracheophyta</taxon>
        <taxon>Spermatophyta</taxon>
        <taxon>Magnoliopsida</taxon>
        <taxon>Liliopsida</taxon>
        <taxon>Asparagales</taxon>
        <taxon>Iridaceae</taxon>
        <taxon>Iridoideae</taxon>
        <taxon>Irideae</taxon>
        <taxon>Iris</taxon>
    </lineage>
</organism>
<name>A0AAX6HTC7_IRIPA</name>
<feature type="signal peptide" evidence="1">
    <location>
        <begin position="1"/>
        <end position="22"/>
    </location>
</feature>
<feature type="chain" id="PRO_5043735762" evidence="1">
    <location>
        <begin position="23"/>
        <end position="51"/>
    </location>
</feature>
<comment type="caution">
    <text evidence="2">The sequence shown here is derived from an EMBL/GenBank/DDBJ whole genome shotgun (WGS) entry which is preliminary data.</text>
</comment>
<evidence type="ECO:0000313" key="2">
    <source>
        <dbReference type="EMBL" id="KAJ6843963.1"/>
    </source>
</evidence>
<evidence type="ECO:0000256" key="1">
    <source>
        <dbReference type="SAM" id="SignalP"/>
    </source>
</evidence>
<dbReference type="AlphaFoldDB" id="A0AAX6HTC7"/>
<keyword evidence="3" id="KW-1185">Reference proteome</keyword>
<proteinExistence type="predicted"/>
<reference evidence="2" key="2">
    <citation type="submission" date="2023-04" db="EMBL/GenBank/DDBJ databases">
        <authorList>
            <person name="Bruccoleri R.E."/>
            <person name="Oakeley E.J."/>
            <person name="Faust A.-M."/>
            <person name="Dessus-Babus S."/>
            <person name="Altorfer M."/>
            <person name="Burckhardt D."/>
            <person name="Oertli M."/>
            <person name="Naumann U."/>
            <person name="Petersen F."/>
            <person name="Wong J."/>
        </authorList>
    </citation>
    <scope>NUCLEOTIDE SEQUENCE</scope>
    <source>
        <strain evidence="2">GSM-AAB239-AS_SAM_17_03QT</strain>
        <tissue evidence="2">Leaf</tissue>
    </source>
</reference>
<accession>A0AAX6HTC7</accession>
<sequence length="51" mass="5395">MGFLSPLLSLIIICSLFKFEEPCVTFELMGSLDPSGLEGAATMAVGPCLML</sequence>
<keyword evidence="1" id="KW-0732">Signal</keyword>
<dbReference type="Proteomes" id="UP001140949">
    <property type="component" value="Unassembled WGS sequence"/>
</dbReference>
<dbReference type="EMBL" id="JANAVB010006800">
    <property type="protein sequence ID" value="KAJ6843963.1"/>
    <property type="molecule type" value="Genomic_DNA"/>
</dbReference>